<name>A0A9N9FZ00_9GLOM</name>
<dbReference type="AlphaFoldDB" id="A0A9N9FZ00"/>
<proteinExistence type="predicted"/>
<dbReference type="EMBL" id="CAJVPS010002386">
    <property type="protein sequence ID" value="CAG8567302.1"/>
    <property type="molecule type" value="Genomic_DNA"/>
</dbReference>
<protein>
    <submittedName>
        <fullName evidence="2">9321_t:CDS:1</fullName>
    </submittedName>
</protein>
<feature type="region of interest" description="Disordered" evidence="1">
    <location>
        <begin position="1"/>
        <end position="40"/>
    </location>
</feature>
<comment type="caution">
    <text evidence="2">The sequence shown here is derived from an EMBL/GenBank/DDBJ whole genome shotgun (WGS) entry which is preliminary data.</text>
</comment>
<reference evidence="2" key="1">
    <citation type="submission" date="2021-06" db="EMBL/GenBank/DDBJ databases">
        <authorList>
            <person name="Kallberg Y."/>
            <person name="Tangrot J."/>
            <person name="Rosling A."/>
        </authorList>
    </citation>
    <scope>NUCLEOTIDE SEQUENCE</scope>
    <source>
        <strain evidence="2">FL130A</strain>
    </source>
</reference>
<organism evidence="2 3">
    <name type="scientific">Ambispora leptoticha</name>
    <dbReference type="NCBI Taxonomy" id="144679"/>
    <lineage>
        <taxon>Eukaryota</taxon>
        <taxon>Fungi</taxon>
        <taxon>Fungi incertae sedis</taxon>
        <taxon>Mucoromycota</taxon>
        <taxon>Glomeromycotina</taxon>
        <taxon>Glomeromycetes</taxon>
        <taxon>Archaeosporales</taxon>
        <taxon>Ambisporaceae</taxon>
        <taxon>Ambispora</taxon>
    </lineage>
</organism>
<accession>A0A9N9FZ00</accession>
<evidence type="ECO:0000313" key="2">
    <source>
        <dbReference type="EMBL" id="CAG8567302.1"/>
    </source>
</evidence>
<dbReference type="Proteomes" id="UP000789508">
    <property type="component" value="Unassembled WGS sequence"/>
</dbReference>
<evidence type="ECO:0000256" key="1">
    <source>
        <dbReference type="SAM" id="MobiDB-lite"/>
    </source>
</evidence>
<keyword evidence="3" id="KW-1185">Reference proteome</keyword>
<evidence type="ECO:0000313" key="3">
    <source>
        <dbReference type="Proteomes" id="UP000789508"/>
    </source>
</evidence>
<sequence length="86" mass="9288">MSSDKKIAVKTSDSSTSKNNVSKTNYSNNSSSSKSNKISKPVVVTKTVKLKVKQGGKKISHTQVSKTKSNDVSLLDNIDSIKKICQ</sequence>
<gene>
    <name evidence="2" type="ORF">ALEPTO_LOCUS6646</name>
</gene>
<feature type="compositionally biased region" description="Low complexity" evidence="1">
    <location>
        <begin position="10"/>
        <end position="40"/>
    </location>
</feature>